<accession>A0ABU4WNS2</accession>
<comment type="caution">
    <text evidence="1">The sequence shown here is derived from an EMBL/GenBank/DDBJ whole genome shotgun (WGS) entry which is preliminary data.</text>
</comment>
<reference evidence="1 2" key="1">
    <citation type="submission" date="2022-03" db="EMBL/GenBank/DDBJ databases">
        <title>Novel taxa within the pig intestine.</title>
        <authorList>
            <person name="Wylensek D."/>
            <person name="Bishof K."/>
            <person name="Afrizal A."/>
            <person name="Clavel T."/>
        </authorList>
    </citation>
    <scope>NUCLEOTIDE SEQUENCE [LARGE SCALE GENOMIC DNA]</scope>
    <source>
        <strain evidence="1 2">Cla-KB-P134</strain>
    </source>
</reference>
<proteinExistence type="predicted"/>
<gene>
    <name evidence="1" type="ORF">MOZ64_10275</name>
</gene>
<sequence length="416" mass="48552">MNAVWMPMFMLANPMVQVDFVPMHQNTVEIAPIEQESEKENVVQITETIDRSKEEKHCRFSVENNGYTLDPTINIHCTGLAFDQSSLVVEHNKQTEIVQAQADMTYLCKEVGTYFAYLQTQEIKSDVHSWHYVDQKLQMQMVQQNEQDHGNSMVEDTKGTENLHSMNEDDQKIELPFQTNGTMVENSNIERNDTIENNMISANVAVAIDQQSVAATETSHFTIPQREEKPMNDDWNQKEKTDSISLKEMTSNIDDFGNETTLKKSLAEDGTIKTKQWIFAQTLTPHLEVQDRTWIIDDQKQIHFEQKSQQIETPSCNIVTMNDRKIRIVFDPPEKVIWIKINGKKIHTPKSHLDRLHQSYMEFRVSKKKCVIEVKVIDEKRHTRKIKKVIAPVLRKREISKQELWLKTLWMKWLHG</sequence>
<organism evidence="1 2">
    <name type="scientific">Absicoccus intestinalis</name>
    <dbReference type="NCBI Taxonomy" id="2926319"/>
    <lineage>
        <taxon>Bacteria</taxon>
        <taxon>Bacillati</taxon>
        <taxon>Bacillota</taxon>
        <taxon>Erysipelotrichia</taxon>
        <taxon>Erysipelotrichales</taxon>
        <taxon>Erysipelotrichaceae</taxon>
        <taxon>Absicoccus</taxon>
    </lineage>
</organism>
<keyword evidence="2" id="KW-1185">Reference proteome</keyword>
<dbReference type="EMBL" id="JALBUS010000020">
    <property type="protein sequence ID" value="MDX8418218.1"/>
    <property type="molecule type" value="Genomic_DNA"/>
</dbReference>
<dbReference type="Proteomes" id="UP001285244">
    <property type="component" value="Unassembled WGS sequence"/>
</dbReference>
<name>A0ABU4WNS2_9FIRM</name>
<evidence type="ECO:0000313" key="2">
    <source>
        <dbReference type="Proteomes" id="UP001285244"/>
    </source>
</evidence>
<protein>
    <submittedName>
        <fullName evidence="1">Uncharacterized protein</fullName>
    </submittedName>
</protein>
<evidence type="ECO:0000313" key="1">
    <source>
        <dbReference type="EMBL" id="MDX8418218.1"/>
    </source>
</evidence>
<dbReference type="RefSeq" id="WP_320326468.1">
    <property type="nucleotide sequence ID" value="NZ_JALBUS010000020.1"/>
</dbReference>